<dbReference type="SMART" id="SM00220">
    <property type="entry name" value="S_TKc"/>
    <property type="match status" value="1"/>
</dbReference>
<dbReference type="OMA" id="YNTHNEK"/>
<dbReference type="FunCoup" id="A0A163KPI5">
    <property type="interactions" value="373"/>
</dbReference>
<proteinExistence type="inferred from homology"/>
<dbReference type="AlphaFoldDB" id="A0A163KPI5"/>
<evidence type="ECO:0000256" key="3">
    <source>
        <dbReference type="ARBA" id="ARBA00022679"/>
    </source>
</evidence>
<keyword evidence="3" id="KW-0808">Transferase</keyword>
<feature type="region of interest" description="Disordered" evidence="9">
    <location>
        <begin position="356"/>
        <end position="388"/>
    </location>
</feature>
<feature type="domain" description="Protein kinase" evidence="10">
    <location>
        <begin position="16"/>
        <end position="292"/>
    </location>
</feature>
<dbReference type="Proteomes" id="UP000078561">
    <property type="component" value="Unassembled WGS sequence"/>
</dbReference>
<dbReference type="PANTHER" id="PTHR24346">
    <property type="entry name" value="MAP/MICROTUBULE AFFINITY-REGULATING KINASE"/>
    <property type="match status" value="1"/>
</dbReference>
<feature type="binding site" evidence="7">
    <location>
        <position position="45"/>
    </location>
    <ligand>
        <name>ATP</name>
        <dbReference type="ChEBI" id="CHEBI:30616"/>
    </ligand>
</feature>
<dbReference type="GO" id="GO:0035556">
    <property type="term" value="P:intracellular signal transduction"/>
    <property type="evidence" value="ECO:0007669"/>
    <property type="project" value="TreeGrafter"/>
</dbReference>
<dbReference type="GO" id="GO:0005737">
    <property type="term" value="C:cytoplasm"/>
    <property type="evidence" value="ECO:0007669"/>
    <property type="project" value="TreeGrafter"/>
</dbReference>
<comment type="similarity">
    <text evidence="1">Belongs to the protein kinase superfamily. CAMK Ser/Thr protein kinase family. NIM1 subfamily.</text>
</comment>
<dbReference type="InterPro" id="IPR000719">
    <property type="entry name" value="Prot_kinase_dom"/>
</dbReference>
<evidence type="ECO:0000313" key="12">
    <source>
        <dbReference type="Proteomes" id="UP000078561"/>
    </source>
</evidence>
<evidence type="ECO:0000256" key="5">
    <source>
        <dbReference type="ARBA" id="ARBA00022777"/>
    </source>
</evidence>
<keyword evidence="6 7" id="KW-0067">ATP-binding</keyword>
<keyword evidence="4 7" id="KW-0547">Nucleotide-binding</keyword>
<dbReference type="Pfam" id="PF00069">
    <property type="entry name" value="Pkinase"/>
    <property type="match status" value="1"/>
</dbReference>
<keyword evidence="12" id="KW-1185">Reference proteome</keyword>
<dbReference type="SUPFAM" id="SSF56112">
    <property type="entry name" value="Protein kinase-like (PK-like)"/>
    <property type="match status" value="1"/>
</dbReference>
<dbReference type="STRING" id="4829.A0A163KPI5"/>
<evidence type="ECO:0000256" key="4">
    <source>
        <dbReference type="ARBA" id="ARBA00022741"/>
    </source>
</evidence>
<organism evidence="11">
    <name type="scientific">Absidia glauca</name>
    <name type="common">Pin mould</name>
    <dbReference type="NCBI Taxonomy" id="4829"/>
    <lineage>
        <taxon>Eukaryota</taxon>
        <taxon>Fungi</taxon>
        <taxon>Fungi incertae sedis</taxon>
        <taxon>Mucoromycota</taxon>
        <taxon>Mucoromycotina</taxon>
        <taxon>Mucoromycetes</taxon>
        <taxon>Mucorales</taxon>
        <taxon>Cunninghamellaceae</taxon>
        <taxon>Absidia</taxon>
    </lineage>
</organism>
<feature type="compositionally biased region" description="Pro residues" evidence="9">
    <location>
        <begin position="365"/>
        <end position="374"/>
    </location>
</feature>
<evidence type="ECO:0000256" key="7">
    <source>
        <dbReference type="PROSITE-ProRule" id="PRU10141"/>
    </source>
</evidence>
<evidence type="ECO:0000256" key="9">
    <source>
        <dbReference type="SAM" id="MobiDB-lite"/>
    </source>
</evidence>
<keyword evidence="5" id="KW-0418">Kinase</keyword>
<dbReference type="PROSITE" id="PS50011">
    <property type="entry name" value="PROTEIN_KINASE_DOM"/>
    <property type="match status" value="1"/>
</dbReference>
<evidence type="ECO:0000313" key="11">
    <source>
        <dbReference type="EMBL" id="SAL95269.1"/>
    </source>
</evidence>
<keyword evidence="2 8" id="KW-0723">Serine/threonine-protein kinase</keyword>
<dbReference type="OrthoDB" id="541276at2759"/>
<dbReference type="GO" id="GO:0005524">
    <property type="term" value="F:ATP binding"/>
    <property type="evidence" value="ECO:0007669"/>
    <property type="project" value="UniProtKB-UniRule"/>
</dbReference>
<evidence type="ECO:0000256" key="2">
    <source>
        <dbReference type="ARBA" id="ARBA00022527"/>
    </source>
</evidence>
<evidence type="ECO:0000256" key="1">
    <source>
        <dbReference type="ARBA" id="ARBA00010791"/>
    </source>
</evidence>
<evidence type="ECO:0000256" key="6">
    <source>
        <dbReference type="ARBA" id="ARBA00022840"/>
    </source>
</evidence>
<dbReference type="EMBL" id="LT550270">
    <property type="protein sequence ID" value="SAL95269.1"/>
    <property type="molecule type" value="Genomic_DNA"/>
</dbReference>
<sequence>MQQTPILSPGANVDNLEIVKLLGMGAYGQVYLGRDPLRQKNYAIKTLSKSHRSNNKSSVVSHRQRGFQRMEIGLHSRMSGHPHIIELDRVIREADHTHLVMEYAPEGDLFTAITERDLYAGNHPLIRRVFLQLLDAVDHCHSNGVYHRDLKSENVLTFDGGRTVKLADFGLATLDPVSTDYGCGSTFYFSPECQGDLARQQKHRVGYATAPNDVWALGVILINLAAGRNPWKQASLQDETFRAYLADPAFLLKILPISRELNRILKRIFCIDPLRRIGLKELKYRIQQCKFFTRTAEVDRWERLQDLASVNGKSLSSSLFDIPPYTRKPARPSPTPTASSSAFSGEEKICTTALKKKRYAAPPADTLPPSPPATPRDRSQQSHDAKDDLCMDDALLAVPLMA</sequence>
<name>A0A163KPI5_ABSGL</name>
<feature type="region of interest" description="Disordered" evidence="9">
    <location>
        <begin position="325"/>
        <end position="344"/>
    </location>
</feature>
<dbReference type="InterPro" id="IPR008271">
    <property type="entry name" value="Ser/Thr_kinase_AS"/>
</dbReference>
<dbReference type="InterPro" id="IPR011009">
    <property type="entry name" value="Kinase-like_dom_sf"/>
</dbReference>
<reference evidence="11" key="1">
    <citation type="submission" date="2016-04" db="EMBL/GenBank/DDBJ databases">
        <authorList>
            <person name="Evans L.H."/>
            <person name="Alamgir A."/>
            <person name="Owens N."/>
            <person name="Weber N.D."/>
            <person name="Virtaneva K."/>
            <person name="Barbian K."/>
            <person name="Babar A."/>
            <person name="Rosenke K."/>
        </authorList>
    </citation>
    <scope>NUCLEOTIDE SEQUENCE [LARGE SCALE GENOMIC DNA]</scope>
    <source>
        <strain evidence="11">CBS 101.48</strain>
    </source>
</reference>
<evidence type="ECO:0000259" key="10">
    <source>
        <dbReference type="PROSITE" id="PS50011"/>
    </source>
</evidence>
<evidence type="ECO:0000256" key="8">
    <source>
        <dbReference type="RuleBase" id="RU000304"/>
    </source>
</evidence>
<dbReference type="PANTHER" id="PTHR24346:SF82">
    <property type="entry name" value="KP78A-RELATED"/>
    <property type="match status" value="1"/>
</dbReference>
<dbReference type="InParanoid" id="A0A163KPI5"/>
<gene>
    <name evidence="11" type="primary">ABSGL_00587.1 scaffold 832</name>
</gene>
<feature type="compositionally biased region" description="Basic and acidic residues" evidence="9">
    <location>
        <begin position="375"/>
        <end position="388"/>
    </location>
</feature>
<protein>
    <recommendedName>
        <fullName evidence="10">Protein kinase domain-containing protein</fullName>
    </recommendedName>
</protein>
<dbReference type="GO" id="GO:0004674">
    <property type="term" value="F:protein serine/threonine kinase activity"/>
    <property type="evidence" value="ECO:0007669"/>
    <property type="project" value="UniProtKB-KW"/>
</dbReference>
<dbReference type="InterPro" id="IPR017441">
    <property type="entry name" value="Protein_kinase_ATP_BS"/>
</dbReference>
<dbReference type="Gene3D" id="1.10.510.10">
    <property type="entry name" value="Transferase(Phosphotransferase) domain 1"/>
    <property type="match status" value="1"/>
</dbReference>
<accession>A0A163KPI5</accession>
<dbReference type="PROSITE" id="PS00108">
    <property type="entry name" value="PROTEIN_KINASE_ST"/>
    <property type="match status" value="1"/>
</dbReference>
<dbReference type="PROSITE" id="PS00107">
    <property type="entry name" value="PROTEIN_KINASE_ATP"/>
    <property type="match status" value="1"/>
</dbReference>